<comment type="caution">
    <text evidence="2">The sequence shown here is derived from an EMBL/GenBank/DDBJ whole genome shotgun (WGS) entry which is preliminary data.</text>
</comment>
<dbReference type="SUPFAM" id="SSF54523">
    <property type="entry name" value="Pili subunits"/>
    <property type="match status" value="1"/>
</dbReference>
<keyword evidence="1" id="KW-1133">Transmembrane helix</keyword>
<reference evidence="3" key="1">
    <citation type="submission" date="2017-09" db="EMBL/GenBank/DDBJ databases">
        <title>Depth-based differentiation of microbial function through sediment-hosted aquifers and enrichment of novel symbionts in the deep terrestrial subsurface.</title>
        <authorList>
            <person name="Probst A.J."/>
            <person name="Ladd B."/>
            <person name="Jarett J.K."/>
            <person name="Geller-Mcgrath D.E."/>
            <person name="Sieber C.M.K."/>
            <person name="Emerson J.B."/>
            <person name="Anantharaman K."/>
            <person name="Thomas B.C."/>
            <person name="Malmstrom R."/>
            <person name="Stieglmeier M."/>
            <person name="Klingl A."/>
            <person name="Woyke T."/>
            <person name="Ryan C.M."/>
            <person name="Banfield J.F."/>
        </authorList>
    </citation>
    <scope>NUCLEOTIDE SEQUENCE [LARGE SCALE GENOMIC DNA]</scope>
</reference>
<keyword evidence="1" id="KW-0812">Transmembrane</keyword>
<dbReference type="EMBL" id="PFWU01000043">
    <property type="protein sequence ID" value="PJA45350.1"/>
    <property type="molecule type" value="Genomic_DNA"/>
</dbReference>
<dbReference type="Proteomes" id="UP000229385">
    <property type="component" value="Unassembled WGS sequence"/>
</dbReference>
<dbReference type="PROSITE" id="PS00409">
    <property type="entry name" value="PROKAR_NTER_METHYL"/>
    <property type="match status" value="1"/>
</dbReference>
<evidence type="ECO:0008006" key="4">
    <source>
        <dbReference type="Google" id="ProtNLM"/>
    </source>
</evidence>
<dbReference type="NCBIfam" id="TIGR02532">
    <property type="entry name" value="IV_pilin_GFxxxE"/>
    <property type="match status" value="1"/>
</dbReference>
<keyword evidence="1" id="KW-0472">Membrane</keyword>
<feature type="transmembrane region" description="Helical" evidence="1">
    <location>
        <begin position="12"/>
        <end position="34"/>
    </location>
</feature>
<sequence>MKPCKGFSLVETMIVIALMMLLATTGYVASLSIIRWQSLLNDTNLITSQIALAQMHAYSQRDGQSHGVKILSNEVVRFTGDSYALRDQELDVVLPRAGSISLTGDTEIVFTEGGLAPIQPFIIILEMGIRTHEISVSSYGILDTTTGISES</sequence>
<accession>A0A2M7XBU3</accession>
<evidence type="ECO:0000313" key="2">
    <source>
        <dbReference type="EMBL" id="PJA45350.1"/>
    </source>
</evidence>
<gene>
    <name evidence="2" type="ORF">CO174_03795</name>
</gene>
<dbReference type="InterPro" id="IPR045584">
    <property type="entry name" value="Pilin-like"/>
</dbReference>
<dbReference type="AlphaFoldDB" id="A0A2M7XBU3"/>
<dbReference type="InterPro" id="IPR012902">
    <property type="entry name" value="N_methyl_site"/>
</dbReference>
<protein>
    <recommendedName>
        <fullName evidence="4">General secretion pathway GspH domain-containing protein</fullName>
    </recommendedName>
</protein>
<name>A0A2M7XBU3_9BACT</name>
<evidence type="ECO:0000313" key="3">
    <source>
        <dbReference type="Proteomes" id="UP000229385"/>
    </source>
</evidence>
<dbReference type="Pfam" id="PF07963">
    <property type="entry name" value="N_methyl"/>
    <property type="match status" value="1"/>
</dbReference>
<evidence type="ECO:0000256" key="1">
    <source>
        <dbReference type="SAM" id="Phobius"/>
    </source>
</evidence>
<proteinExistence type="predicted"/>
<organism evidence="2 3">
    <name type="scientific">Candidatus Uhrbacteria bacterium CG_4_9_14_3_um_filter_50_9</name>
    <dbReference type="NCBI Taxonomy" id="1975035"/>
    <lineage>
        <taxon>Bacteria</taxon>
        <taxon>Candidatus Uhriibacteriota</taxon>
    </lineage>
</organism>